<evidence type="ECO:0000256" key="3">
    <source>
        <dbReference type="ARBA" id="ARBA00022989"/>
    </source>
</evidence>
<reference evidence="7 8" key="1">
    <citation type="submission" date="2015-12" db="EMBL/GenBank/DDBJ databases">
        <title>The genome of Folsomia candida.</title>
        <authorList>
            <person name="Faddeeva A."/>
            <person name="Derks M.F."/>
            <person name="Anvar Y."/>
            <person name="Smit S."/>
            <person name="Van Straalen N."/>
            <person name="Roelofs D."/>
        </authorList>
    </citation>
    <scope>NUCLEOTIDE SEQUENCE [LARGE SCALE GENOMIC DNA]</scope>
    <source>
        <strain evidence="7 8">VU population</strain>
        <tissue evidence="7">Whole body</tissue>
    </source>
</reference>
<dbReference type="OrthoDB" id="408954at2759"/>
<dbReference type="Pfam" id="PF04116">
    <property type="entry name" value="FA_hydroxylase"/>
    <property type="match status" value="1"/>
</dbReference>
<feature type="transmembrane region" description="Helical" evidence="5">
    <location>
        <begin position="76"/>
        <end position="95"/>
    </location>
</feature>
<comment type="subcellular location">
    <subcellularLocation>
        <location evidence="1">Membrane</location>
    </subcellularLocation>
</comment>
<dbReference type="AlphaFoldDB" id="A0A226F4D3"/>
<dbReference type="STRING" id="158441.A0A226F4D3"/>
<keyword evidence="2 5" id="KW-0812">Transmembrane</keyword>
<feature type="transmembrane region" description="Helical" evidence="5">
    <location>
        <begin position="27"/>
        <end position="51"/>
    </location>
</feature>
<protein>
    <submittedName>
        <fullName evidence="7">Fatty acid hydroxylase domain-containing protein 2</fullName>
    </submittedName>
</protein>
<evidence type="ECO:0000256" key="5">
    <source>
        <dbReference type="SAM" id="Phobius"/>
    </source>
</evidence>
<keyword evidence="4 5" id="KW-0472">Membrane</keyword>
<dbReference type="OMA" id="CHIVTSA"/>
<dbReference type="InterPro" id="IPR006694">
    <property type="entry name" value="Fatty_acid_hydroxylase"/>
</dbReference>
<sequence>MDPSSWLSSGWGWVLGVSGGDAFTIRVWGSFIISMLIYWGLGGLFTIVDLTGKPEWMLKYRVQENVKSYPISKAQFYDLLWVILRNQGIILFLLMGNFYLDQSKGRLPALIAAETPSLFVCVASLAFCQLVREVTFYYSHRLLHHPLIYKWIHKQHHTWTSPVAIAAAYCHPLEHIFSNVVPIALGPGLLQSHTIILWAYTVYASIETLTVHSGFHLPFFKSPEFHDFHHLKFNVNYGVTGLMDWLHETDGLFRSSKQFLRHRRTWTTTPIKVAIP</sequence>
<evidence type="ECO:0000313" key="7">
    <source>
        <dbReference type="EMBL" id="OXA64639.1"/>
    </source>
</evidence>
<dbReference type="InterPro" id="IPR050307">
    <property type="entry name" value="Sterol_Desaturase_Related"/>
</dbReference>
<dbReference type="GO" id="GO:0005506">
    <property type="term" value="F:iron ion binding"/>
    <property type="evidence" value="ECO:0007669"/>
    <property type="project" value="InterPro"/>
</dbReference>
<dbReference type="GO" id="GO:0008610">
    <property type="term" value="P:lipid biosynthetic process"/>
    <property type="evidence" value="ECO:0007669"/>
    <property type="project" value="InterPro"/>
</dbReference>
<evidence type="ECO:0000256" key="2">
    <source>
        <dbReference type="ARBA" id="ARBA00022692"/>
    </source>
</evidence>
<dbReference type="GO" id="GO:0016491">
    <property type="term" value="F:oxidoreductase activity"/>
    <property type="evidence" value="ECO:0007669"/>
    <property type="project" value="InterPro"/>
</dbReference>
<dbReference type="PANTHER" id="PTHR11863">
    <property type="entry name" value="STEROL DESATURASE"/>
    <property type="match status" value="1"/>
</dbReference>
<accession>A0A226F4D3</accession>
<keyword evidence="8" id="KW-1185">Reference proteome</keyword>
<gene>
    <name evidence="7" type="ORF">Fcan01_03454</name>
</gene>
<evidence type="ECO:0000256" key="4">
    <source>
        <dbReference type="ARBA" id="ARBA00023136"/>
    </source>
</evidence>
<proteinExistence type="predicted"/>
<keyword evidence="3 5" id="KW-1133">Transmembrane helix</keyword>
<organism evidence="7 8">
    <name type="scientific">Folsomia candida</name>
    <name type="common">Springtail</name>
    <dbReference type="NCBI Taxonomy" id="158441"/>
    <lineage>
        <taxon>Eukaryota</taxon>
        <taxon>Metazoa</taxon>
        <taxon>Ecdysozoa</taxon>
        <taxon>Arthropoda</taxon>
        <taxon>Hexapoda</taxon>
        <taxon>Collembola</taxon>
        <taxon>Entomobryomorpha</taxon>
        <taxon>Isotomoidea</taxon>
        <taxon>Isotomidae</taxon>
        <taxon>Proisotominae</taxon>
        <taxon>Folsomia</taxon>
    </lineage>
</organism>
<feature type="domain" description="Fatty acid hydroxylase" evidence="6">
    <location>
        <begin position="126"/>
        <end position="249"/>
    </location>
</feature>
<evidence type="ECO:0000259" key="6">
    <source>
        <dbReference type="Pfam" id="PF04116"/>
    </source>
</evidence>
<dbReference type="GO" id="GO:0016020">
    <property type="term" value="C:membrane"/>
    <property type="evidence" value="ECO:0007669"/>
    <property type="project" value="UniProtKB-SubCell"/>
</dbReference>
<comment type="caution">
    <text evidence="7">The sequence shown here is derived from an EMBL/GenBank/DDBJ whole genome shotgun (WGS) entry which is preliminary data.</text>
</comment>
<evidence type="ECO:0000256" key="1">
    <source>
        <dbReference type="ARBA" id="ARBA00004370"/>
    </source>
</evidence>
<name>A0A226F4D3_FOLCA</name>
<evidence type="ECO:0000313" key="8">
    <source>
        <dbReference type="Proteomes" id="UP000198287"/>
    </source>
</evidence>
<feature type="transmembrane region" description="Helical" evidence="5">
    <location>
        <begin position="107"/>
        <end position="131"/>
    </location>
</feature>
<dbReference type="EMBL" id="LNIX01000001">
    <property type="protein sequence ID" value="OXA64639.1"/>
    <property type="molecule type" value="Genomic_DNA"/>
</dbReference>
<dbReference type="Proteomes" id="UP000198287">
    <property type="component" value="Unassembled WGS sequence"/>
</dbReference>